<dbReference type="RefSeq" id="WP_083625898.1">
    <property type="nucleotide sequence ID" value="NZ_LR734882.1"/>
</dbReference>
<organism evidence="2 3">
    <name type="scientific">Planktothrix serta PCC 8927</name>
    <dbReference type="NCBI Taxonomy" id="671068"/>
    <lineage>
        <taxon>Bacteria</taxon>
        <taxon>Bacillati</taxon>
        <taxon>Cyanobacteriota</taxon>
        <taxon>Cyanophyceae</taxon>
        <taxon>Oscillatoriophycideae</taxon>
        <taxon>Oscillatoriales</taxon>
        <taxon>Microcoleaceae</taxon>
        <taxon>Planktothrix</taxon>
    </lineage>
</organism>
<dbReference type="EMBL" id="CZCU02000160">
    <property type="protein sequence ID" value="VXD24393.1"/>
    <property type="molecule type" value="Genomic_DNA"/>
</dbReference>
<proteinExistence type="predicted"/>
<sequence>MPKTIRFHLDENVSNAIAEGLRRRGIDVTTTSETDLIGASDHEQINFAIEQKRVIFTQDTDFLRIARAGIPHNGIVYCQQKSHSIGDIIRGLTLIWEYLEPEEMQSKVEFI</sequence>
<protein>
    <recommendedName>
        <fullName evidence="1">DUF5615 domain-containing protein</fullName>
    </recommendedName>
</protein>
<dbReference type="AlphaFoldDB" id="A0A7Z9BXA5"/>
<comment type="caution">
    <text evidence="2">The sequence shown here is derived from an EMBL/GenBank/DDBJ whole genome shotgun (WGS) entry which is preliminary data.</text>
</comment>
<dbReference type="Pfam" id="PF18480">
    <property type="entry name" value="DUF5615"/>
    <property type="match status" value="1"/>
</dbReference>
<dbReference type="OrthoDB" id="426839at2"/>
<evidence type="ECO:0000259" key="1">
    <source>
        <dbReference type="Pfam" id="PF18480"/>
    </source>
</evidence>
<evidence type="ECO:0000313" key="3">
    <source>
        <dbReference type="Proteomes" id="UP000184550"/>
    </source>
</evidence>
<dbReference type="InterPro" id="IPR041049">
    <property type="entry name" value="DUF5615"/>
</dbReference>
<keyword evidence="3" id="KW-1185">Reference proteome</keyword>
<reference evidence="2" key="1">
    <citation type="submission" date="2019-10" db="EMBL/GenBank/DDBJ databases">
        <authorList>
            <consortium name="Genoscope - CEA"/>
            <person name="William W."/>
        </authorList>
    </citation>
    <scope>NUCLEOTIDE SEQUENCE [LARGE SCALE GENOMIC DNA]</scope>
    <source>
        <strain evidence="2">BBR_PRJEB10992</strain>
    </source>
</reference>
<name>A0A7Z9BXA5_9CYAN</name>
<accession>A0A7Z9BXA5</accession>
<gene>
    <name evidence="2" type="ORF">PL8927_820015</name>
</gene>
<evidence type="ECO:0000313" key="2">
    <source>
        <dbReference type="EMBL" id="VXD24393.1"/>
    </source>
</evidence>
<dbReference type="Proteomes" id="UP000184550">
    <property type="component" value="Unassembled WGS sequence"/>
</dbReference>
<feature type="domain" description="DUF5615" evidence="1">
    <location>
        <begin position="6"/>
        <end position="105"/>
    </location>
</feature>